<evidence type="ECO:0000313" key="2">
    <source>
        <dbReference type="Proteomes" id="UP001234798"/>
    </source>
</evidence>
<dbReference type="RefSeq" id="WP_306945281.1">
    <property type="nucleotide sequence ID" value="NZ_CP132976.1"/>
</dbReference>
<organism evidence="1 2">
    <name type="scientific">Achromobacter seleniivolatilans</name>
    <dbReference type="NCBI Taxonomy" id="3047478"/>
    <lineage>
        <taxon>Bacteria</taxon>
        <taxon>Pseudomonadati</taxon>
        <taxon>Pseudomonadota</taxon>
        <taxon>Betaproteobacteria</taxon>
        <taxon>Burkholderiales</taxon>
        <taxon>Alcaligenaceae</taxon>
        <taxon>Achromobacter</taxon>
    </lineage>
</organism>
<dbReference type="Proteomes" id="UP001234798">
    <property type="component" value="Chromosome"/>
</dbReference>
<sequence>MSNVTKEFQAGRTAMVQGNIAVKPCDRYGLFIVGQAEADRV</sequence>
<proteinExistence type="predicted"/>
<accession>A0ABY9M3C8</accession>
<evidence type="ECO:0000313" key="1">
    <source>
        <dbReference type="EMBL" id="WMD21506.1"/>
    </source>
</evidence>
<name>A0ABY9M3C8_9BURK</name>
<protein>
    <submittedName>
        <fullName evidence="1">Uncharacterized protein</fullName>
    </submittedName>
</protein>
<keyword evidence="2" id="KW-1185">Reference proteome</keyword>
<gene>
    <name evidence="1" type="ORF">RAS12_03800</name>
</gene>
<reference evidence="1 2" key="1">
    <citation type="submission" date="2023-08" db="EMBL/GenBank/DDBJ databases">
        <title>Achromobacter seleniivolatilans sp. nov., isolated from seleniferous soil.</title>
        <authorList>
            <person name="Zhang S."/>
            <person name="Li K."/>
            <person name="Peng J."/>
            <person name="Zhao Q."/>
            <person name="Wang H."/>
            <person name="Guo Y."/>
        </authorList>
    </citation>
    <scope>NUCLEOTIDE SEQUENCE [LARGE SCALE GENOMIC DNA]</scope>
    <source>
        <strain evidence="1 2">R39</strain>
    </source>
</reference>
<dbReference type="EMBL" id="CP132976">
    <property type="protein sequence ID" value="WMD21506.1"/>
    <property type="molecule type" value="Genomic_DNA"/>
</dbReference>